<dbReference type="PIRSF" id="PIRSF018266">
    <property type="entry name" value="FecR"/>
    <property type="match status" value="1"/>
</dbReference>
<reference evidence="4 5" key="1">
    <citation type="submission" date="2023-05" db="EMBL/GenBank/DDBJ databases">
        <title>Genome sequence of Pinibacter sp. MAH-24.</title>
        <authorList>
            <person name="Huq M.A."/>
        </authorList>
    </citation>
    <scope>NUCLEOTIDE SEQUENCE [LARGE SCALE GENOMIC DNA]</scope>
    <source>
        <strain evidence="4 5">MAH-24</strain>
    </source>
</reference>
<sequence length="386" mass="42966">MEITEQLKIAINNYLNGTASDAEKQLVNDWYYAFHDEVVEVAAPENMRVLLEKQMKEKILQQIHREDIVDPAPGVYRMRTLRRWGWVAAASIILVLGAGAFFYTNNRKDAGTAGIAQTKTDIVPGNNGAVLTLADGSQVLLDSTKNGVVALQGGITAKVLNGSLTYEGSGNEVVYNVMRTPKGRQYQVTLSDGTQVWLNAGSSIRYPTKFIGSERRVEITGEAYFEVAGNKDMPFKINIDGKGEVEVLGTHFNINAYTDEPQMNTTLLEGSIRFNDLQHDKSAVIVPGEQVQLSDDGKINVKKNVDLESVMGWKNGSFNFSSQDIVTIMRQISRWYDVEVEYKGEISHETFTGIVSRYSDVSEVLSLMEAEGIKFKIENKKIVVQF</sequence>
<organism evidence="4 5">
    <name type="scientific">Pinibacter soli</name>
    <dbReference type="NCBI Taxonomy" id="3044211"/>
    <lineage>
        <taxon>Bacteria</taxon>
        <taxon>Pseudomonadati</taxon>
        <taxon>Bacteroidota</taxon>
        <taxon>Chitinophagia</taxon>
        <taxon>Chitinophagales</taxon>
        <taxon>Chitinophagaceae</taxon>
        <taxon>Pinibacter</taxon>
    </lineage>
</organism>
<dbReference type="RefSeq" id="WP_282335559.1">
    <property type="nucleotide sequence ID" value="NZ_JASBRG010000007.1"/>
</dbReference>
<feature type="domain" description="FecR protein" evidence="2">
    <location>
        <begin position="177"/>
        <end position="273"/>
    </location>
</feature>
<dbReference type="Gene3D" id="2.60.120.1440">
    <property type="match status" value="1"/>
</dbReference>
<dbReference type="PANTHER" id="PTHR30273:SF2">
    <property type="entry name" value="PROTEIN FECR"/>
    <property type="match status" value="1"/>
</dbReference>
<protein>
    <submittedName>
        <fullName evidence="4">DUF4974 domain-containing protein</fullName>
    </submittedName>
</protein>
<comment type="caution">
    <text evidence="4">The sequence shown here is derived from an EMBL/GenBank/DDBJ whole genome shotgun (WGS) entry which is preliminary data.</text>
</comment>
<evidence type="ECO:0000256" key="1">
    <source>
        <dbReference type="SAM" id="Phobius"/>
    </source>
</evidence>
<gene>
    <name evidence="4" type="ORF">QJ048_16765</name>
</gene>
<keyword evidence="5" id="KW-1185">Reference proteome</keyword>
<keyword evidence="1" id="KW-1133">Transmembrane helix</keyword>
<accession>A0ABT6RHW2</accession>
<dbReference type="PANTHER" id="PTHR30273">
    <property type="entry name" value="PERIPLASMIC SIGNAL SENSOR AND SIGMA FACTOR ACTIVATOR FECR-RELATED"/>
    <property type="match status" value="1"/>
</dbReference>
<dbReference type="InterPro" id="IPR006860">
    <property type="entry name" value="FecR"/>
</dbReference>
<dbReference type="Pfam" id="PF16344">
    <property type="entry name" value="FecR_C"/>
    <property type="match status" value="1"/>
</dbReference>
<dbReference type="Gene3D" id="3.55.50.30">
    <property type="match status" value="1"/>
</dbReference>
<proteinExistence type="predicted"/>
<dbReference type="Pfam" id="PF04773">
    <property type="entry name" value="FecR"/>
    <property type="match status" value="1"/>
</dbReference>
<name>A0ABT6RHW2_9BACT</name>
<evidence type="ECO:0000259" key="3">
    <source>
        <dbReference type="Pfam" id="PF16344"/>
    </source>
</evidence>
<dbReference type="InterPro" id="IPR032508">
    <property type="entry name" value="FecR_C"/>
</dbReference>
<evidence type="ECO:0000259" key="2">
    <source>
        <dbReference type="Pfam" id="PF04773"/>
    </source>
</evidence>
<feature type="domain" description="Protein FecR C-terminal" evidence="3">
    <location>
        <begin position="318"/>
        <end position="384"/>
    </location>
</feature>
<dbReference type="EMBL" id="JASBRG010000007">
    <property type="protein sequence ID" value="MDI3321449.1"/>
    <property type="molecule type" value="Genomic_DNA"/>
</dbReference>
<feature type="transmembrane region" description="Helical" evidence="1">
    <location>
        <begin position="84"/>
        <end position="103"/>
    </location>
</feature>
<keyword evidence="1" id="KW-0472">Membrane</keyword>
<dbReference type="InterPro" id="IPR012373">
    <property type="entry name" value="Ferrdict_sens_TM"/>
</dbReference>
<keyword evidence="1" id="KW-0812">Transmembrane</keyword>
<evidence type="ECO:0000313" key="5">
    <source>
        <dbReference type="Proteomes" id="UP001226434"/>
    </source>
</evidence>
<dbReference type="Proteomes" id="UP001226434">
    <property type="component" value="Unassembled WGS sequence"/>
</dbReference>
<evidence type="ECO:0000313" key="4">
    <source>
        <dbReference type="EMBL" id="MDI3321449.1"/>
    </source>
</evidence>